<sequence>MQKQWFVYSEKFSKLSVREQYMILLAGVIVLFLLFNMFAFETAQNKSKRVTNSIAQLKSQNSKISLESAKAQVKLAKDPNKELDKKIAQYRSKLGDIDNELRSLTNELISPSKMRSALQDMLQLSPGVKLISFDAVAPEPLIKDELNTEKTLTDSSSDTIDLYRHTIRISLQGNYFQLRDYLKNVEQLSWSFYWHEFDYSVDDYPSATLNIEMYSLSTTKEFIGV</sequence>
<evidence type="ECO:0008006" key="5">
    <source>
        <dbReference type="Google" id="ProtNLM"/>
    </source>
</evidence>
<protein>
    <recommendedName>
        <fullName evidence="5">MSHA biogenesis protein MshJ</fullName>
    </recommendedName>
</protein>
<organism evidence="3 4">
    <name type="scientific">Thalassotalea nanhaiensis</name>
    <dbReference type="NCBI Taxonomy" id="3065648"/>
    <lineage>
        <taxon>Bacteria</taxon>
        <taxon>Pseudomonadati</taxon>
        <taxon>Pseudomonadota</taxon>
        <taxon>Gammaproteobacteria</taxon>
        <taxon>Alteromonadales</taxon>
        <taxon>Colwelliaceae</taxon>
        <taxon>Thalassotalea</taxon>
    </lineage>
</organism>
<feature type="coiled-coil region" evidence="1">
    <location>
        <begin position="40"/>
        <end position="107"/>
    </location>
</feature>
<gene>
    <name evidence="3" type="ORF">RI845_16650</name>
</gene>
<reference evidence="4" key="1">
    <citation type="submission" date="2023-09" db="EMBL/GenBank/DDBJ databases">
        <authorList>
            <person name="Li S."/>
            <person name="Li X."/>
            <person name="Zhang C."/>
            <person name="Zhao Z."/>
        </authorList>
    </citation>
    <scope>NUCLEOTIDE SEQUENCE [LARGE SCALE GENOMIC DNA]</scope>
    <source>
        <strain evidence="4">SQ345</strain>
    </source>
</reference>
<evidence type="ECO:0000256" key="1">
    <source>
        <dbReference type="SAM" id="Coils"/>
    </source>
</evidence>
<evidence type="ECO:0000256" key="2">
    <source>
        <dbReference type="SAM" id="Phobius"/>
    </source>
</evidence>
<evidence type="ECO:0000313" key="4">
    <source>
        <dbReference type="Proteomes" id="UP001248581"/>
    </source>
</evidence>
<keyword evidence="2" id="KW-1133">Transmembrane helix</keyword>
<keyword evidence="4" id="KW-1185">Reference proteome</keyword>
<name>A0ABY9THC9_9GAMM</name>
<dbReference type="Proteomes" id="UP001248581">
    <property type="component" value="Chromosome"/>
</dbReference>
<keyword evidence="1" id="KW-0175">Coiled coil</keyword>
<evidence type="ECO:0000313" key="3">
    <source>
        <dbReference type="EMBL" id="WNC68142.1"/>
    </source>
</evidence>
<keyword evidence="2" id="KW-0812">Transmembrane</keyword>
<dbReference type="EMBL" id="CP134146">
    <property type="protein sequence ID" value="WNC68142.1"/>
    <property type="molecule type" value="Genomic_DNA"/>
</dbReference>
<dbReference type="RefSeq" id="WP_348387300.1">
    <property type="nucleotide sequence ID" value="NZ_CP134146.1"/>
</dbReference>
<keyword evidence="2" id="KW-0472">Membrane</keyword>
<feature type="transmembrane region" description="Helical" evidence="2">
    <location>
        <begin position="21"/>
        <end position="40"/>
    </location>
</feature>
<proteinExistence type="predicted"/>
<accession>A0ABY9THC9</accession>